<dbReference type="EMBL" id="CAXAMN010017335">
    <property type="protein sequence ID" value="CAK9050278.1"/>
    <property type="molecule type" value="Genomic_DNA"/>
</dbReference>
<gene>
    <name evidence="1" type="ORF">CCMP2556_LOCUS25638</name>
</gene>
<accession>A0ABP0MFN4</accession>
<sequence>MSGFVPCDAIEGDPDCCLSCLHLQSCRRQACMRQGRWQNPNLWSCQERWVRFSDTRNAYLEVAHEDSCEFQPSTTVTTVTTVAGFGSRPEDWFVITGLSLFACCDLVLCVWYAILCMKWLRLRSHAHVHPEASSTNPNSPESSKIGTSTASASAPTAASVIQMGRNKLPTCMPEYWSYLPVPEQGWALHPVAGDELRTIRRMFVVRQPDELGKGRDAMTYDQTYSNLVVHCAWRIEHESLWPKYAAERNDVMRNMCQIRKNQLALDSWDSRLDDASQSMPGELFDEVGEKYLLHGTSPERLLDILHQGFTEKLSSLKGIFGAGNYLAEDPEKIDQYTRPDPGLGTPGLEELHSRLYRAGGNHHPDDDNIFYCFLVRATCGACLQTTGLDKKRLQDEITGKEVFLTADRRELARVPGTSPSFSYHSLLVNLCTGKTYGAAVARFREIVIFEGNRIYPEYLVAYRRV</sequence>
<dbReference type="InterPro" id="IPR012317">
    <property type="entry name" value="Poly(ADP-ribose)pol_cat_dom"/>
</dbReference>
<dbReference type="SUPFAM" id="SSF56399">
    <property type="entry name" value="ADP-ribosylation"/>
    <property type="match status" value="1"/>
</dbReference>
<proteinExistence type="predicted"/>
<keyword evidence="2" id="KW-1185">Reference proteome</keyword>
<organism evidence="1 2">
    <name type="scientific">Durusdinium trenchii</name>
    <dbReference type="NCBI Taxonomy" id="1381693"/>
    <lineage>
        <taxon>Eukaryota</taxon>
        <taxon>Sar</taxon>
        <taxon>Alveolata</taxon>
        <taxon>Dinophyceae</taxon>
        <taxon>Suessiales</taxon>
        <taxon>Symbiodiniaceae</taxon>
        <taxon>Durusdinium</taxon>
    </lineage>
</organism>
<dbReference type="PANTHER" id="PTHR45740:SF6">
    <property type="entry name" value="PROTEIN MONO-ADP-RIBOSYLTRANSFERASE PARP12"/>
    <property type="match status" value="1"/>
</dbReference>
<protein>
    <submittedName>
        <fullName evidence="1">Uncharacterized protein</fullName>
    </submittedName>
</protein>
<dbReference type="InterPro" id="IPR051712">
    <property type="entry name" value="ARTD-AVP"/>
</dbReference>
<name>A0ABP0MFN4_9DINO</name>
<dbReference type="Pfam" id="PF00644">
    <property type="entry name" value="PARP"/>
    <property type="match status" value="1"/>
</dbReference>
<comment type="caution">
    <text evidence="1">The sequence shown here is derived from an EMBL/GenBank/DDBJ whole genome shotgun (WGS) entry which is preliminary data.</text>
</comment>
<dbReference type="Gene3D" id="3.90.228.10">
    <property type="match status" value="1"/>
</dbReference>
<reference evidence="1 2" key="1">
    <citation type="submission" date="2024-02" db="EMBL/GenBank/DDBJ databases">
        <authorList>
            <person name="Chen Y."/>
            <person name="Shah S."/>
            <person name="Dougan E. K."/>
            <person name="Thang M."/>
            <person name="Chan C."/>
        </authorList>
    </citation>
    <scope>NUCLEOTIDE SEQUENCE [LARGE SCALE GENOMIC DNA]</scope>
</reference>
<dbReference type="PANTHER" id="PTHR45740">
    <property type="entry name" value="POLY [ADP-RIBOSE] POLYMERASE"/>
    <property type="match status" value="1"/>
</dbReference>
<dbReference type="Proteomes" id="UP001642484">
    <property type="component" value="Unassembled WGS sequence"/>
</dbReference>
<evidence type="ECO:0000313" key="1">
    <source>
        <dbReference type="EMBL" id="CAK9050278.1"/>
    </source>
</evidence>
<evidence type="ECO:0000313" key="2">
    <source>
        <dbReference type="Proteomes" id="UP001642484"/>
    </source>
</evidence>